<comment type="similarity">
    <text evidence="3">Belongs to the CarB family.</text>
</comment>
<dbReference type="EC" id="6.3.4.16" evidence="9"/>
<dbReference type="PROSITE" id="PS50975">
    <property type="entry name" value="ATP_GRASP"/>
    <property type="match status" value="1"/>
</dbReference>
<dbReference type="Pfam" id="PF02786">
    <property type="entry name" value="CPSase_L_D2"/>
    <property type="match status" value="1"/>
</dbReference>
<comment type="cofactor">
    <cofactor evidence="1">
        <name>Mn(2+)</name>
        <dbReference type="ChEBI" id="CHEBI:29035"/>
    </cofactor>
</comment>
<dbReference type="InterPro" id="IPR005480">
    <property type="entry name" value="CPSase_lsu_oligo"/>
</dbReference>
<dbReference type="PRINTS" id="PR00098">
    <property type="entry name" value="CPSASE"/>
</dbReference>
<protein>
    <recommendedName>
        <fullName evidence="9">carbamoyl-phosphate synthase (ammonia)</fullName>
        <ecNumber evidence="9">6.3.4.16</ecNumber>
    </recommendedName>
</protein>
<dbReference type="OrthoDB" id="9804197at2"/>
<accession>A0A1C4AGV6</accession>
<dbReference type="GO" id="GO:0006541">
    <property type="term" value="P:glutamine metabolic process"/>
    <property type="evidence" value="ECO:0007669"/>
    <property type="project" value="TreeGrafter"/>
</dbReference>
<evidence type="ECO:0000256" key="6">
    <source>
        <dbReference type="ARBA" id="ARBA00022741"/>
    </source>
</evidence>
<evidence type="ECO:0000256" key="11">
    <source>
        <dbReference type="PROSITE-ProRule" id="PRU00409"/>
    </source>
</evidence>
<dbReference type="GO" id="GO:0005737">
    <property type="term" value="C:cytoplasm"/>
    <property type="evidence" value="ECO:0007669"/>
    <property type="project" value="TreeGrafter"/>
</dbReference>
<dbReference type="Gene3D" id="3.30.1490.20">
    <property type="entry name" value="ATP-grasp fold, A domain"/>
    <property type="match status" value="1"/>
</dbReference>
<evidence type="ECO:0000256" key="4">
    <source>
        <dbReference type="ARBA" id="ARBA00022598"/>
    </source>
</evidence>
<dbReference type="Gene3D" id="3.40.50.20">
    <property type="match status" value="2"/>
</dbReference>
<keyword evidence="6 11" id="KW-0547">Nucleotide-binding</keyword>
<evidence type="ECO:0000256" key="2">
    <source>
        <dbReference type="ARBA" id="ARBA00001946"/>
    </source>
</evidence>
<keyword evidence="14" id="KW-1185">Reference proteome</keyword>
<dbReference type="Gene3D" id="1.10.1030.10">
    <property type="entry name" value="Carbamoyl-phosphate synthetase, large subunit oligomerisation domain"/>
    <property type="match status" value="1"/>
</dbReference>
<dbReference type="InterPro" id="IPR005483">
    <property type="entry name" value="CPSase_dom"/>
</dbReference>
<comment type="catalytic activity">
    <reaction evidence="10">
        <text>hydrogencarbonate + NH4(+) + 2 ATP = carbamoyl phosphate + 2 ADP + phosphate + 2 H(+)</text>
        <dbReference type="Rhea" id="RHEA:18029"/>
        <dbReference type="ChEBI" id="CHEBI:15378"/>
        <dbReference type="ChEBI" id="CHEBI:17544"/>
        <dbReference type="ChEBI" id="CHEBI:28938"/>
        <dbReference type="ChEBI" id="CHEBI:30616"/>
        <dbReference type="ChEBI" id="CHEBI:43474"/>
        <dbReference type="ChEBI" id="CHEBI:58228"/>
        <dbReference type="ChEBI" id="CHEBI:456216"/>
        <dbReference type="EC" id="6.3.4.16"/>
    </reaction>
</comment>
<dbReference type="GO" id="GO:0004088">
    <property type="term" value="F:carbamoyl-phosphate synthase (glutamine-hydrolyzing) activity"/>
    <property type="evidence" value="ECO:0007669"/>
    <property type="project" value="TreeGrafter"/>
</dbReference>
<dbReference type="InterPro" id="IPR013815">
    <property type="entry name" value="ATP_grasp_subdomain_1"/>
</dbReference>
<keyword evidence="8" id="KW-0464">Manganese</keyword>
<dbReference type="Pfam" id="PF02787">
    <property type="entry name" value="CPSase_L_D3"/>
    <property type="match status" value="1"/>
</dbReference>
<organism evidence="13 14">
    <name type="scientific">Weissella bombi</name>
    <dbReference type="NCBI Taxonomy" id="1505725"/>
    <lineage>
        <taxon>Bacteria</taxon>
        <taxon>Bacillati</taxon>
        <taxon>Bacillota</taxon>
        <taxon>Bacilli</taxon>
        <taxon>Lactobacillales</taxon>
        <taxon>Lactobacillaceae</taxon>
        <taxon>Weissella</taxon>
    </lineage>
</organism>
<evidence type="ECO:0000313" key="14">
    <source>
        <dbReference type="Proteomes" id="UP000199268"/>
    </source>
</evidence>
<evidence type="ECO:0000256" key="8">
    <source>
        <dbReference type="ARBA" id="ARBA00023211"/>
    </source>
</evidence>
<dbReference type="GO" id="GO:0046872">
    <property type="term" value="F:metal ion binding"/>
    <property type="evidence" value="ECO:0007669"/>
    <property type="project" value="InterPro"/>
</dbReference>
<keyword evidence="5" id="KW-0677">Repeat</keyword>
<gene>
    <name evidence="13" type="ORF">GA0061074_10581</name>
</gene>
<evidence type="ECO:0000256" key="10">
    <source>
        <dbReference type="ARBA" id="ARBA00047359"/>
    </source>
</evidence>
<dbReference type="STRING" id="1505725.GA0061074_10581"/>
<dbReference type="SUPFAM" id="SSF52440">
    <property type="entry name" value="PreATP-grasp domain"/>
    <property type="match status" value="2"/>
</dbReference>
<dbReference type="InterPro" id="IPR016185">
    <property type="entry name" value="PreATP-grasp_dom_sf"/>
</dbReference>
<proteinExistence type="inferred from homology"/>
<reference evidence="14" key="1">
    <citation type="submission" date="2016-08" db="EMBL/GenBank/DDBJ databases">
        <authorList>
            <person name="Varghese N."/>
            <person name="Submissions Spin"/>
        </authorList>
    </citation>
    <scope>NUCLEOTIDE SEQUENCE [LARGE SCALE GENOMIC DNA]</scope>
    <source>
        <strain evidence="14">R-53094</strain>
    </source>
</reference>
<dbReference type="SMART" id="SM01096">
    <property type="entry name" value="CPSase_L_D3"/>
    <property type="match status" value="1"/>
</dbReference>
<sequence length="822" mass="92472">MTERVLIIGGSANDFGRETEGDAATYQVVDAIRKYGHEVVVVDDNPYAFTTSRHDIQVIEKKLTVDNLMTIINEEHITAMVTSVGGSTATRLGADILKLMGNGAPKVLGLSLPVMQATQNTKYLHERLMQLNIPTVQSRLAGNVSEAFDAVRDFELPVVIRPIAPNGQTLRLQVTDIDDLEDAVETALNRSITHQVNIDKSIQGHQEISMLVVRDKRDTTVLIGGVEDMDPVGIHSADSIAITPIQTLPDPVYQKLRAAAFKVIRGFDVIGLLEVRFAVDPKEDDYVITRVTPYFDRTAALLVAATGYPLMPVVTRLILGETLESVKTPVIGANHTALLEPTMDHIVIRFPIFSFGDFESNGVKTEHRLNTVQKSVGTTIGVGRSVEEALEKAIRAAHFNNRNFSPTVMNALTDNEIIEQLIHPRDNRIFVLLEALRRGYTVDELAEMTKINAFYFYKLDQINKLEETVKNTPWQVDVIKLAKYYGLSDGLIARLWNAKYEEVRRYRWDNGILPTYKAFEPSAGEFEEAANQYYSTFESENESTRLGTHTALVIGSGGFRLGDGAAASYVMAMVVAELQAQGIETVLMNNSPTDLMFMPQLGNKKYYEPLEISDVMNVIEIEQPTQVFVPGNRIKLINSLRSNGINVQVIAKEKYLPSSMEADTSRRIVNYFYDGQTIYLIGISNQSNDGITLDQSAMTEDLWNKIPRPQMNSETPGLYQMLLKQQPSHDGEPLMIVRPMPFTMVAFLDKVTGIDWMRLVVRYMLHRQTHVEQQFLAQLKTLQWRIPKAQLTYWHADFEEHMEIHQELDNGRYAIGATYHLI</sequence>
<evidence type="ECO:0000256" key="9">
    <source>
        <dbReference type="ARBA" id="ARBA00044063"/>
    </source>
</evidence>
<comment type="cofactor">
    <cofactor evidence="2">
        <name>Mg(2+)</name>
        <dbReference type="ChEBI" id="CHEBI:18420"/>
    </cofactor>
</comment>
<dbReference type="SUPFAM" id="SSF56059">
    <property type="entry name" value="Glutathione synthetase ATP-binding domain-like"/>
    <property type="match status" value="1"/>
</dbReference>
<dbReference type="GO" id="GO:0004087">
    <property type="term" value="F:carbamoyl-phosphate synthase (ammonia) activity"/>
    <property type="evidence" value="ECO:0007669"/>
    <property type="project" value="UniProtKB-EC"/>
</dbReference>
<dbReference type="Gene3D" id="3.30.470.20">
    <property type="entry name" value="ATP-grasp fold, B domain"/>
    <property type="match status" value="1"/>
</dbReference>
<evidence type="ECO:0000256" key="7">
    <source>
        <dbReference type="ARBA" id="ARBA00022840"/>
    </source>
</evidence>
<evidence type="ECO:0000256" key="5">
    <source>
        <dbReference type="ARBA" id="ARBA00022737"/>
    </source>
</evidence>
<dbReference type="EMBL" id="FMAO01000005">
    <property type="protein sequence ID" value="SCB93882.1"/>
    <property type="molecule type" value="Genomic_DNA"/>
</dbReference>
<dbReference type="PANTHER" id="PTHR11405">
    <property type="entry name" value="CARBAMOYLTRANSFERASE FAMILY MEMBER"/>
    <property type="match status" value="1"/>
</dbReference>
<evidence type="ECO:0000256" key="3">
    <source>
        <dbReference type="ARBA" id="ARBA00009799"/>
    </source>
</evidence>
<evidence type="ECO:0000256" key="1">
    <source>
        <dbReference type="ARBA" id="ARBA00001936"/>
    </source>
</evidence>
<dbReference type="InterPro" id="IPR005479">
    <property type="entry name" value="CPAse_ATP-bd"/>
</dbReference>
<dbReference type="GO" id="GO:0005524">
    <property type="term" value="F:ATP binding"/>
    <property type="evidence" value="ECO:0007669"/>
    <property type="project" value="UniProtKB-UniRule"/>
</dbReference>
<dbReference type="RefSeq" id="WP_092462397.1">
    <property type="nucleotide sequence ID" value="NZ_BJEE01000005.1"/>
</dbReference>
<dbReference type="AlphaFoldDB" id="A0A1C4AGV6"/>
<feature type="domain" description="ATP-grasp" evidence="12">
    <location>
        <begin position="125"/>
        <end position="319"/>
    </location>
</feature>
<dbReference type="Pfam" id="PF25596">
    <property type="entry name" value="CPSase_L_D1"/>
    <property type="match status" value="2"/>
</dbReference>
<keyword evidence="4" id="KW-0436">Ligase</keyword>
<dbReference type="InterPro" id="IPR036897">
    <property type="entry name" value="CarbamoylP_synth_lsu_oligo_sf"/>
</dbReference>
<evidence type="ECO:0000313" key="13">
    <source>
        <dbReference type="EMBL" id="SCB93882.1"/>
    </source>
</evidence>
<dbReference type="Proteomes" id="UP000199268">
    <property type="component" value="Unassembled WGS sequence"/>
</dbReference>
<dbReference type="InterPro" id="IPR058047">
    <property type="entry name" value="CPSase_preATP-grasp"/>
</dbReference>
<evidence type="ECO:0000259" key="12">
    <source>
        <dbReference type="PROSITE" id="PS50975"/>
    </source>
</evidence>
<dbReference type="InterPro" id="IPR011761">
    <property type="entry name" value="ATP-grasp"/>
</dbReference>
<name>A0A1C4AGV6_9LACO</name>
<dbReference type="SUPFAM" id="SSF48108">
    <property type="entry name" value="Carbamoyl phosphate synthetase, large subunit connection domain"/>
    <property type="match status" value="1"/>
</dbReference>
<dbReference type="PANTHER" id="PTHR11405:SF53">
    <property type="entry name" value="CARBAMOYL-PHOSPHATE SYNTHASE [AMMONIA], MITOCHONDRIAL"/>
    <property type="match status" value="1"/>
</dbReference>
<keyword evidence="7 11" id="KW-0067">ATP-binding</keyword>